<evidence type="ECO:0000256" key="3">
    <source>
        <dbReference type="SAM" id="MobiDB-lite"/>
    </source>
</evidence>
<feature type="domain" description="Beta/gamma crystallin 'Greek key'" evidence="4">
    <location>
        <begin position="132"/>
        <end position="173"/>
    </location>
</feature>
<proteinExistence type="inferred from homology"/>
<dbReference type="STRING" id="563176.SAMN04488090_3123"/>
<accession>A0A1G9S0N3</accession>
<dbReference type="SUPFAM" id="SSF49695">
    <property type="entry name" value="gamma-Crystallin-like"/>
    <property type="match status" value="2"/>
</dbReference>
<keyword evidence="6" id="KW-1185">Reference proteome</keyword>
<dbReference type="InterPro" id="IPR001064">
    <property type="entry name" value="Beta/gamma_crystallin"/>
</dbReference>
<evidence type="ECO:0000259" key="4">
    <source>
        <dbReference type="PROSITE" id="PS50915"/>
    </source>
</evidence>
<dbReference type="Proteomes" id="UP000198901">
    <property type="component" value="Unassembled WGS sequence"/>
</dbReference>
<dbReference type="Gene3D" id="2.60.20.10">
    <property type="entry name" value="Crystallins"/>
    <property type="match status" value="2"/>
</dbReference>
<dbReference type="InterPro" id="IPR011024">
    <property type="entry name" value="G_crystallin-like"/>
</dbReference>
<evidence type="ECO:0000256" key="2">
    <source>
        <dbReference type="ARBA" id="ARBA00022737"/>
    </source>
</evidence>
<organism evidence="5 6">
    <name type="scientific">Siphonobacter aquaeclarae</name>
    <dbReference type="NCBI Taxonomy" id="563176"/>
    <lineage>
        <taxon>Bacteria</taxon>
        <taxon>Pseudomonadati</taxon>
        <taxon>Bacteroidota</taxon>
        <taxon>Cytophagia</taxon>
        <taxon>Cytophagales</taxon>
        <taxon>Cytophagaceae</taxon>
        <taxon>Siphonobacter</taxon>
    </lineage>
</organism>
<reference evidence="5 6" key="1">
    <citation type="submission" date="2016-10" db="EMBL/GenBank/DDBJ databases">
        <authorList>
            <person name="de Groot N.N."/>
        </authorList>
    </citation>
    <scope>NUCLEOTIDE SEQUENCE [LARGE SCALE GENOMIC DNA]</scope>
    <source>
        <strain evidence="5 6">DSM 21668</strain>
    </source>
</reference>
<feature type="region of interest" description="Disordered" evidence="3">
    <location>
        <begin position="111"/>
        <end position="130"/>
    </location>
</feature>
<dbReference type="EMBL" id="FNGS01000005">
    <property type="protein sequence ID" value="SDM28837.1"/>
    <property type="molecule type" value="Genomic_DNA"/>
</dbReference>
<dbReference type="OrthoDB" id="954626at2"/>
<protein>
    <recommendedName>
        <fullName evidence="4">Beta/gamma crystallin 'Greek key' domain-containing protein</fullName>
    </recommendedName>
</protein>
<evidence type="ECO:0000313" key="6">
    <source>
        <dbReference type="Proteomes" id="UP000198901"/>
    </source>
</evidence>
<comment type="similarity">
    <text evidence="1">Belongs to the beta/gamma-crystallin family.</text>
</comment>
<dbReference type="PROSITE" id="PS50915">
    <property type="entry name" value="CRYSTALLIN_BETA_GAMMA"/>
    <property type="match status" value="2"/>
</dbReference>
<sequence length="216" mass="24314">MKKLLFLLALLTTTVFGQNRPERHRPGDDRFAEVSVFPSPNFQGRPETYREGNYASINLRGGFGSLRVPRGFVVEAFAQPNFRGPSTRFSQDVARLEGWSGRIRSFRVVRENDRPGFPDRPGQGNPGRPGDDVVVLFEDDNFRGSTASLTVGRHTSVSLGALRGQASSIRVPRGYTVQVFGNDRFSGPSYTFTESSDRLRNQNWNDRIFSVIVKRR</sequence>
<name>A0A1G9S0N3_9BACT</name>
<gene>
    <name evidence="5" type="ORF">SAMN04488090_3123</name>
</gene>
<evidence type="ECO:0000313" key="5">
    <source>
        <dbReference type="EMBL" id="SDM28837.1"/>
    </source>
</evidence>
<feature type="domain" description="Beta/gamma crystallin 'Greek key'" evidence="4">
    <location>
        <begin position="32"/>
        <end position="70"/>
    </location>
</feature>
<dbReference type="AlphaFoldDB" id="A0A1G9S0N3"/>
<evidence type="ECO:0000256" key="1">
    <source>
        <dbReference type="ARBA" id="ARBA00009646"/>
    </source>
</evidence>
<keyword evidence="2" id="KW-0677">Repeat</keyword>
<dbReference type="RefSeq" id="WP_093204083.1">
    <property type="nucleotide sequence ID" value="NZ_FNGS01000005.1"/>
</dbReference>
<dbReference type="SMART" id="SM00247">
    <property type="entry name" value="XTALbg"/>
    <property type="match status" value="2"/>
</dbReference>